<sequence>MQQITKTDQIQLSSQLSIQFESYTQKLQFIQLLLFAQNQYQITKSQKSIHCKDLVTSESLKLGFLFNILPFIQIKEELYFLNLASQIHIFINQDQQIVKFADNLSYGINIIKFETIELLLSVIQQITENMAKINIQVTVENFKLNHHIQNTNIFDCLIIKYLKKHPTDTYFNQFQFIGQKSQIKIQCTDNFLILFQLSQSIGLININNIIQVYYLQQTQFIIQLQQGQLIFLESTNVQTIIDYILFYKDSHHLNLIQFYSLQDKFNVNCKHLDVLNFQIYFKKYFEILIYFKANNIDFRLTKSLDKQFDITQDLTVSNQALSEYDYFLVDCISLLSANQTYFNNFIKHQDILIQYLLKFSCNNKFMSGFYLLRLLYHILYGRNCNQKSIANYTLLYVQNEQSQLLQFFDSIPSQIQKFYIQFIEQANFDNILIQSSLFIINSEYMVRYKHNQQLDEFLGTLFQIFKDKYVIQIENLNKLLIFQILSINYSQKHILSQHYRLYDISQFIKLITYYLDLDNNSAGFQIITLYLSTLMVHLVFIQDIINYIFPFQIAFNIQNFVQFQHDISYFPKFCKLYFENINHGCIFWNDKIRQKTKDYLLLIINNQTTRSKRLKTLVQMLKNNIIDNEFNIPFQDHNMQIGGMLLSSSMIDNQLIQQYVDHNLMQIDNSFLQQFNSYYLSVYQNNPLQEFVLDQLFVKYLNEPDIINRLSILFAFLIIQLQNQYKFSLFQSFTNTLISNCQQNLFNDVFMQLIILNCSKQLGQDQFFNNIIDSSLYDIIINYLLEFLLSNQQIINQNIPIIVTTRHLILIFSKILYYFSFYDIFLFDQTNKRIEMGYIICYLLIISQYDDSSELINIYVEIFHSFYKEDILQCPQLFIAILFLTNSNKSINLLKVMQSKVPQILSFLPKAIYNLYINLQTSTIQLILEQDYFISTFCAWSQFFKQQLKDQIDINIAEIKSQLELNSQYSVLSLQQLQQICYDISIQFQFPFENSCIYSYDQQIYFQQYNQNSDSSIYDQLYYFNFLSTEYDLIAIINNLAESQATYLSDIIILLNLLHSKLELYNEFIQSDILLISAICILKNIQLVQNTIDNYFDNQIPFIDGIFLQFISFLDSNIKIFNINTFKQQLKVDNNQQYISLKQHIQLVVQNLKFVFINLDISNTSTNDQFQLSTLIINELTNYEILRDEVQVDFLLNFYFKNYSKLAVEDHIQLQKYLTKIFNSQKLKNISPMILILLLIFYFDAQEIAMKFIKLIIGEFRIIEQITLQLSIFGQFLINQDISSLQRLQMVEIFTEKFTVTTDDKQQILKQLKDIRENTDLNSVKIGFVGCPYDVESYQVTNMINIVKTELQISKSFDGNYSKQLHGKSNLREITRSLIDYIIQTEFYSNDSSKISSCQKIVRSFILIYIHACIQDEVNTDIHTNIVFKNHILTLAQDFHIIQNVLEYQYNFIVYSFIVKFDWMSISKQDIFSRVVQNTVQIIYDDLYSTLQLQKILIQLICQNTAYDNVETGLIIVLFSLLQFDSKYEKSIIIIQNILIQRYNYSTYLQKIFPLPLFDLLKIQPTLLITTQINNSYIIWNNNCYQDYNQNICHYYFNGHQIGNFYDLTGIHLQLFQDKELINNIILQNYIQDSNSTSIQINDQKSFYKQFLSNFQFFLETQNIIQIFKYLEFLQISLTNITNISYLLIQDDFNFFIYSLLTDTFLIAIVINNDTYKDKFQDLLNAITYNISQYNHIINNDYGIMLLKQLLLFIYDPSLTMLSLIQCFYDIICNLVLFTSTLFKNYDVRLQITRFVVQDQVYGMDIFSFYICKIDGNQMLKQVCYYCIKLLCSQSKEVEEIVLQYCTNKQQLLEISTLPFIFQQVPISIEQSTTQFQNEFFIDIEKNSWQDIFNNIID</sequence>
<organism evidence="1">
    <name type="scientific">Spironucleus salmonicida</name>
    <dbReference type="NCBI Taxonomy" id="348837"/>
    <lineage>
        <taxon>Eukaryota</taxon>
        <taxon>Metamonada</taxon>
        <taxon>Diplomonadida</taxon>
        <taxon>Hexamitidae</taxon>
        <taxon>Hexamitinae</taxon>
        <taxon>Spironucleus</taxon>
    </lineage>
</organism>
<keyword evidence="3" id="KW-1185">Reference proteome</keyword>
<gene>
    <name evidence="2" type="ORF">SS50377_28340</name>
    <name evidence="1" type="ORF">SS50377_jh071</name>
</gene>
<proteinExistence type="predicted"/>
<accession>V6LLR4</accession>
<name>V6LLR4_9EUKA</name>
<dbReference type="EMBL" id="AUWU02000008">
    <property type="protein sequence ID" value="KAH0570362.1"/>
    <property type="molecule type" value="Genomic_DNA"/>
</dbReference>
<dbReference type="VEuPathDB" id="GiardiaDB:SS50377_28340"/>
<dbReference type="RefSeq" id="XP_067761135.1">
    <property type="nucleotide sequence ID" value="XM_067912113.1"/>
</dbReference>
<evidence type="ECO:0000313" key="3">
    <source>
        <dbReference type="Proteomes" id="UP000018208"/>
    </source>
</evidence>
<evidence type="ECO:0000313" key="2">
    <source>
        <dbReference type="EMBL" id="KAH0570362.1"/>
    </source>
</evidence>
<dbReference type="EMBL" id="KI546092">
    <property type="protein sequence ID" value="EST45552.1"/>
    <property type="molecule type" value="Genomic_DNA"/>
</dbReference>
<evidence type="ECO:0000313" key="1">
    <source>
        <dbReference type="EMBL" id="EST45552.1"/>
    </source>
</evidence>
<dbReference type="GeneID" id="94302363"/>
<reference evidence="2" key="2">
    <citation type="submission" date="2020-12" db="EMBL/GenBank/DDBJ databases">
        <title>New Spironucleus salmonicida genome in near-complete chromosomes.</title>
        <authorList>
            <person name="Xu F."/>
            <person name="Kurt Z."/>
            <person name="Jimenez-Gonzalez A."/>
            <person name="Astvaldsson A."/>
            <person name="Andersson J.O."/>
            <person name="Svard S.G."/>
        </authorList>
    </citation>
    <scope>NUCLEOTIDE SEQUENCE</scope>
    <source>
        <strain evidence="2">ATCC 50377</strain>
    </source>
</reference>
<dbReference type="KEGG" id="ssao:94302363"/>
<dbReference type="Proteomes" id="UP000018208">
    <property type="component" value="Unassembled WGS sequence"/>
</dbReference>
<reference evidence="1 2" key="1">
    <citation type="journal article" date="2014" name="PLoS Genet.">
        <title>The Genome of Spironucleus salmonicida Highlights a Fish Pathogen Adapted to Fluctuating Environments.</title>
        <authorList>
            <person name="Xu F."/>
            <person name="Jerlstrom-Hultqvist J."/>
            <person name="Einarsson E."/>
            <person name="Astvaldsson A."/>
            <person name="Svard S.G."/>
            <person name="Andersson J.O."/>
        </authorList>
    </citation>
    <scope>NUCLEOTIDE SEQUENCE</scope>
    <source>
        <strain evidence="2">ATCC 50377</strain>
    </source>
</reference>
<protein>
    <submittedName>
        <fullName evidence="1">Uncharacterized protein</fullName>
    </submittedName>
</protein>